<sequence>MPILICLKEPRINIIVDGNIKDESEKQWDEIFHNQILMVKRQEGLNMVIPLLKECNVAFMQEVTQEEIDEQRESAKNKQEGSMITKPQFVIPHGGRKGRGN</sequence>
<name>A0A0F9VFU0_9ZZZZ</name>
<dbReference type="EMBL" id="LAZR01000547">
    <property type="protein sequence ID" value="KKN64673.1"/>
    <property type="molecule type" value="Genomic_DNA"/>
</dbReference>
<comment type="caution">
    <text evidence="2">The sequence shown here is derived from an EMBL/GenBank/DDBJ whole genome shotgun (WGS) entry which is preliminary data.</text>
</comment>
<accession>A0A0F9VFU0</accession>
<reference evidence="2" key="1">
    <citation type="journal article" date="2015" name="Nature">
        <title>Complex archaea that bridge the gap between prokaryotes and eukaryotes.</title>
        <authorList>
            <person name="Spang A."/>
            <person name="Saw J.H."/>
            <person name="Jorgensen S.L."/>
            <person name="Zaremba-Niedzwiedzka K."/>
            <person name="Martijn J."/>
            <person name="Lind A.E."/>
            <person name="van Eijk R."/>
            <person name="Schleper C."/>
            <person name="Guy L."/>
            <person name="Ettema T.J."/>
        </authorList>
    </citation>
    <scope>NUCLEOTIDE SEQUENCE</scope>
</reference>
<feature type="region of interest" description="Disordered" evidence="1">
    <location>
        <begin position="68"/>
        <end position="101"/>
    </location>
</feature>
<proteinExistence type="predicted"/>
<evidence type="ECO:0000313" key="2">
    <source>
        <dbReference type="EMBL" id="KKN64673.1"/>
    </source>
</evidence>
<protein>
    <submittedName>
        <fullName evidence="2">Uncharacterized protein</fullName>
    </submittedName>
</protein>
<dbReference type="AlphaFoldDB" id="A0A0F9VFU0"/>
<evidence type="ECO:0000256" key="1">
    <source>
        <dbReference type="SAM" id="MobiDB-lite"/>
    </source>
</evidence>
<organism evidence="2">
    <name type="scientific">marine sediment metagenome</name>
    <dbReference type="NCBI Taxonomy" id="412755"/>
    <lineage>
        <taxon>unclassified sequences</taxon>
        <taxon>metagenomes</taxon>
        <taxon>ecological metagenomes</taxon>
    </lineage>
</organism>
<gene>
    <name evidence="2" type="ORF">LCGC14_0489420</name>
</gene>